<dbReference type="WBParaSite" id="BPAG_0000354501-mRNA-1">
    <property type="protein sequence ID" value="BPAG_0000354501-mRNA-1"/>
    <property type="gene ID" value="BPAG_0000354501"/>
</dbReference>
<evidence type="ECO:0000256" key="1">
    <source>
        <dbReference type="SAM" id="Phobius"/>
    </source>
</evidence>
<keyword evidence="3" id="KW-1185">Reference proteome</keyword>
<proteinExistence type="predicted"/>
<reference evidence="4" key="1">
    <citation type="submission" date="2017-02" db="UniProtKB">
        <authorList>
            <consortium name="WormBaseParasite"/>
        </authorList>
    </citation>
    <scope>IDENTIFICATION</scope>
</reference>
<organism evidence="4">
    <name type="scientific">Brugia pahangi</name>
    <name type="common">Filarial nematode worm</name>
    <dbReference type="NCBI Taxonomy" id="6280"/>
    <lineage>
        <taxon>Eukaryota</taxon>
        <taxon>Metazoa</taxon>
        <taxon>Ecdysozoa</taxon>
        <taxon>Nematoda</taxon>
        <taxon>Chromadorea</taxon>
        <taxon>Rhabditida</taxon>
        <taxon>Spirurina</taxon>
        <taxon>Spiruromorpha</taxon>
        <taxon>Filarioidea</taxon>
        <taxon>Onchocercidae</taxon>
        <taxon>Brugia</taxon>
    </lineage>
</organism>
<keyword evidence="1" id="KW-1133">Transmembrane helix</keyword>
<keyword evidence="1" id="KW-0812">Transmembrane</keyword>
<gene>
    <name evidence="2" type="ORF">BPAG_LOCUS3515</name>
</gene>
<dbReference type="EMBL" id="UZAD01001065">
    <property type="protein sequence ID" value="VDN84701.1"/>
    <property type="molecule type" value="Genomic_DNA"/>
</dbReference>
<evidence type="ECO:0000313" key="2">
    <source>
        <dbReference type="EMBL" id="VDN84701.1"/>
    </source>
</evidence>
<keyword evidence="1" id="KW-0472">Membrane</keyword>
<accession>A0A0N4T5R4</accession>
<dbReference type="STRING" id="6280.A0A0N4T5R4"/>
<protein>
    <submittedName>
        <fullName evidence="2 4">Uncharacterized protein</fullName>
    </submittedName>
</protein>
<feature type="transmembrane region" description="Helical" evidence="1">
    <location>
        <begin position="69"/>
        <end position="92"/>
    </location>
</feature>
<dbReference type="AlphaFoldDB" id="A0A0N4T5R4"/>
<evidence type="ECO:0000313" key="3">
    <source>
        <dbReference type="Proteomes" id="UP000278627"/>
    </source>
</evidence>
<name>A0A0N4T5R4_BRUPA</name>
<dbReference type="Proteomes" id="UP000278627">
    <property type="component" value="Unassembled WGS sequence"/>
</dbReference>
<reference evidence="2 3" key="2">
    <citation type="submission" date="2018-11" db="EMBL/GenBank/DDBJ databases">
        <authorList>
            <consortium name="Pathogen Informatics"/>
        </authorList>
    </citation>
    <scope>NUCLEOTIDE SEQUENCE [LARGE SCALE GENOMIC DNA]</scope>
</reference>
<sequence>MSKEFLARHVFPTIFETIFEDSVSHGNGSFMTSKMEFQQFTNNFNTLVFISSLQFWSKILCKTEPMKDFIFLFFLYVIYLCALFYCCFRFALMMQLEFRMHLYSNLRKCKKLATGILIKVHSFIPDVYSLAVRLKIEACKTDGLKVLLLAKLFLTLNKLKK</sequence>
<evidence type="ECO:0000313" key="4">
    <source>
        <dbReference type="WBParaSite" id="BPAG_0000354501-mRNA-1"/>
    </source>
</evidence>